<dbReference type="EMBL" id="CAJVPJ010000547">
    <property type="protein sequence ID" value="CAG8536055.1"/>
    <property type="molecule type" value="Genomic_DNA"/>
</dbReference>
<dbReference type="InterPro" id="IPR003226">
    <property type="entry name" value="MYG1_exonuclease"/>
</dbReference>
<dbReference type="PANTHER" id="PTHR11215:SF1">
    <property type="entry name" value="MYG1 EXONUCLEASE"/>
    <property type="match status" value="1"/>
</dbReference>
<accession>A0A9N9AMX9</accession>
<dbReference type="AlphaFoldDB" id="A0A9N9AMX9"/>
<evidence type="ECO:0000313" key="3">
    <source>
        <dbReference type="Proteomes" id="UP000789572"/>
    </source>
</evidence>
<sequence>MTKVIGTHDGQFHCDEALAVFMLKRTAAFKESNVVRTRDPEQLAKCDVIVDVGGVYDPATMRFDHHQRGFSETFNANRSIKLSSAGLIYKHFGKEIIASQLGLEVTDSKVAILYDKIYEDFIEALDAVDNGINQYPREIPAMYKETTTLPSRVATLNPWWNQKDVDVNKQFTKASELAGSVLVDKIEYLGKAWFPAREIVLKAFEERFEFDKLGRIMVLEQYCPWKDHLFNIEEETKVTSDTQPLYIIYPNPNSWRVQAVPVSLDLFDSRKPLPEAWRGLRDSELSERAGVKGCVFVHMSGFTGGNLTREGVLEMTKKALEIE</sequence>
<dbReference type="PANTHER" id="PTHR11215">
    <property type="entry name" value="METAL DEPENDENT HYDROLASE - RELATED"/>
    <property type="match status" value="1"/>
</dbReference>
<comment type="similarity">
    <text evidence="1">Belongs to the MYG1 family.</text>
</comment>
<dbReference type="GO" id="GO:0005737">
    <property type="term" value="C:cytoplasm"/>
    <property type="evidence" value="ECO:0007669"/>
    <property type="project" value="TreeGrafter"/>
</dbReference>
<dbReference type="Pfam" id="PF03690">
    <property type="entry name" value="MYG1_exonuc"/>
    <property type="match status" value="1"/>
</dbReference>
<protein>
    <submittedName>
        <fullName evidence="2">9833_t:CDS:1</fullName>
    </submittedName>
</protein>
<dbReference type="OrthoDB" id="10265310at2759"/>
<keyword evidence="3" id="KW-1185">Reference proteome</keyword>
<dbReference type="GO" id="GO:0005634">
    <property type="term" value="C:nucleus"/>
    <property type="evidence" value="ECO:0007669"/>
    <property type="project" value="TreeGrafter"/>
</dbReference>
<reference evidence="2" key="1">
    <citation type="submission" date="2021-06" db="EMBL/GenBank/DDBJ databases">
        <authorList>
            <person name="Kallberg Y."/>
            <person name="Tangrot J."/>
            <person name="Rosling A."/>
        </authorList>
    </citation>
    <scope>NUCLEOTIDE SEQUENCE</scope>
    <source>
        <strain evidence="2">IA702</strain>
    </source>
</reference>
<proteinExistence type="inferred from homology"/>
<dbReference type="Proteomes" id="UP000789572">
    <property type="component" value="Unassembled WGS sequence"/>
</dbReference>
<evidence type="ECO:0000256" key="1">
    <source>
        <dbReference type="ARBA" id="ARBA00010105"/>
    </source>
</evidence>
<evidence type="ECO:0000313" key="2">
    <source>
        <dbReference type="EMBL" id="CAG8536055.1"/>
    </source>
</evidence>
<gene>
    <name evidence="2" type="ORF">POCULU_LOCUS4298</name>
</gene>
<organism evidence="2 3">
    <name type="scientific">Paraglomus occultum</name>
    <dbReference type="NCBI Taxonomy" id="144539"/>
    <lineage>
        <taxon>Eukaryota</taxon>
        <taxon>Fungi</taxon>
        <taxon>Fungi incertae sedis</taxon>
        <taxon>Mucoromycota</taxon>
        <taxon>Glomeromycotina</taxon>
        <taxon>Glomeromycetes</taxon>
        <taxon>Paraglomerales</taxon>
        <taxon>Paraglomeraceae</taxon>
        <taxon>Paraglomus</taxon>
    </lineage>
</organism>
<comment type="caution">
    <text evidence="2">The sequence shown here is derived from an EMBL/GenBank/DDBJ whole genome shotgun (WGS) entry which is preliminary data.</text>
</comment>
<name>A0A9N9AMX9_9GLOM</name>